<keyword evidence="2" id="KW-0560">Oxidoreductase</keyword>
<dbReference type="InterPro" id="IPR051545">
    <property type="entry name" value="NAD(P)H_dehydrogenase_qn"/>
</dbReference>
<proteinExistence type="inferred from homology"/>
<dbReference type="InterPro" id="IPR029039">
    <property type="entry name" value="Flavoprotein-like_sf"/>
</dbReference>
<accession>A0A562V2J6</accession>
<dbReference type="GO" id="GO:0003955">
    <property type="term" value="F:NAD(P)H dehydrogenase (quinone) activity"/>
    <property type="evidence" value="ECO:0007669"/>
    <property type="project" value="TreeGrafter"/>
</dbReference>
<protein>
    <submittedName>
        <fullName evidence="4">NAD(P)H dehydrogenase (Quinone)</fullName>
    </submittedName>
</protein>
<dbReference type="InterPro" id="IPR003680">
    <property type="entry name" value="Flavodoxin_fold"/>
</dbReference>
<comment type="similarity">
    <text evidence="1">Belongs to the NAD(P)H dehydrogenase (quinone) family.</text>
</comment>
<sequence>MADMRLLWIFAHPEPRSLNGALRDHGTAALRRTGHEVRESDLYAMGWNPVVSPADTGDDPAERFVVGAAQETATCDGRLRDDIRAEQAKVMWADAVVIQFPMWWFGPPAILKGWFDRVFTQGFAFGVRNPRTGRKMRYGENTLWGRRAMVITSYGARDSSMGPRGIHGDVDALLFPVHHGILWYTGIAPVAPFIVDAAERTGPERFARLTTDLEKRLLALPDAPTLGYRHQEGGHYDENLVLRPQYAPGRDDLSVHVDPEAVHLA</sequence>
<gene>
    <name evidence="4" type="ORF">LX16_2839</name>
</gene>
<dbReference type="GO" id="GO:0005829">
    <property type="term" value="C:cytosol"/>
    <property type="evidence" value="ECO:0007669"/>
    <property type="project" value="TreeGrafter"/>
</dbReference>
<evidence type="ECO:0000259" key="3">
    <source>
        <dbReference type="Pfam" id="PF02525"/>
    </source>
</evidence>
<keyword evidence="5" id="KW-1185">Reference proteome</keyword>
<reference evidence="4 5" key="1">
    <citation type="journal article" date="2013" name="Stand. Genomic Sci.">
        <title>Genomic Encyclopedia of Type Strains, Phase I: The one thousand microbial genomes (KMG-I) project.</title>
        <authorList>
            <person name="Kyrpides N.C."/>
            <person name="Woyke T."/>
            <person name="Eisen J.A."/>
            <person name="Garrity G."/>
            <person name="Lilburn T.G."/>
            <person name="Beck B.J."/>
            <person name="Whitman W.B."/>
            <person name="Hugenholtz P."/>
            <person name="Klenk H.P."/>
        </authorList>
    </citation>
    <scope>NUCLEOTIDE SEQUENCE [LARGE SCALE GENOMIC DNA]</scope>
    <source>
        <strain evidence="4 5">DSM 45044</strain>
    </source>
</reference>
<dbReference type="Pfam" id="PF02525">
    <property type="entry name" value="Flavodoxin_2"/>
    <property type="match status" value="1"/>
</dbReference>
<dbReference type="Gene3D" id="3.40.50.360">
    <property type="match status" value="1"/>
</dbReference>
<evidence type="ECO:0000256" key="1">
    <source>
        <dbReference type="ARBA" id="ARBA00006252"/>
    </source>
</evidence>
<evidence type="ECO:0000256" key="2">
    <source>
        <dbReference type="ARBA" id="ARBA00023002"/>
    </source>
</evidence>
<dbReference type="Proteomes" id="UP000321617">
    <property type="component" value="Unassembled WGS sequence"/>
</dbReference>
<dbReference type="PANTHER" id="PTHR10204">
    <property type="entry name" value="NAD P H OXIDOREDUCTASE-RELATED"/>
    <property type="match status" value="1"/>
</dbReference>
<comment type="caution">
    <text evidence="4">The sequence shown here is derived from an EMBL/GenBank/DDBJ whole genome shotgun (WGS) entry which is preliminary data.</text>
</comment>
<evidence type="ECO:0000313" key="4">
    <source>
        <dbReference type="EMBL" id="TWJ12091.1"/>
    </source>
</evidence>
<dbReference type="AlphaFoldDB" id="A0A562V2J6"/>
<organism evidence="4 5">
    <name type="scientific">Stackebrandtia albiflava</name>
    <dbReference type="NCBI Taxonomy" id="406432"/>
    <lineage>
        <taxon>Bacteria</taxon>
        <taxon>Bacillati</taxon>
        <taxon>Actinomycetota</taxon>
        <taxon>Actinomycetes</taxon>
        <taxon>Glycomycetales</taxon>
        <taxon>Glycomycetaceae</taxon>
        <taxon>Stackebrandtia</taxon>
    </lineage>
</organism>
<dbReference type="PANTHER" id="PTHR10204:SF34">
    <property type="entry name" value="NAD(P)H DEHYDROGENASE [QUINONE] 1 ISOFORM 1"/>
    <property type="match status" value="1"/>
</dbReference>
<dbReference type="SUPFAM" id="SSF52218">
    <property type="entry name" value="Flavoproteins"/>
    <property type="match status" value="1"/>
</dbReference>
<evidence type="ECO:0000313" key="5">
    <source>
        <dbReference type="Proteomes" id="UP000321617"/>
    </source>
</evidence>
<feature type="domain" description="Flavodoxin-like fold" evidence="3">
    <location>
        <begin position="4"/>
        <end position="206"/>
    </location>
</feature>
<dbReference type="EMBL" id="VLLL01000006">
    <property type="protein sequence ID" value="TWJ12091.1"/>
    <property type="molecule type" value="Genomic_DNA"/>
</dbReference>
<name>A0A562V2J6_9ACTN</name>